<dbReference type="PANTHER" id="PTHR11220">
    <property type="entry name" value="HEME-BINDING PROTEIN-RELATED"/>
    <property type="match status" value="1"/>
</dbReference>
<dbReference type="AlphaFoldDB" id="A0AAW1PNJ3"/>
<evidence type="ECO:0008006" key="5">
    <source>
        <dbReference type="Google" id="ProtNLM"/>
    </source>
</evidence>
<dbReference type="SUPFAM" id="SSF55136">
    <property type="entry name" value="Probable bacterial effector-binding domain"/>
    <property type="match status" value="1"/>
</dbReference>
<dbReference type="InterPro" id="IPR006917">
    <property type="entry name" value="SOUL_heme-bd"/>
</dbReference>
<dbReference type="PANTHER" id="PTHR11220:SF1">
    <property type="entry name" value="HEME-BINDING PROTEIN 2"/>
    <property type="match status" value="1"/>
</dbReference>
<comment type="similarity">
    <text evidence="1">Belongs to the HEBP family.</text>
</comment>
<evidence type="ECO:0000256" key="2">
    <source>
        <dbReference type="SAM" id="SignalP"/>
    </source>
</evidence>
<feature type="chain" id="PRO_5043340404" description="Heme-binding protein 2" evidence="2">
    <location>
        <begin position="19"/>
        <end position="222"/>
    </location>
</feature>
<reference evidence="3 4" key="1">
    <citation type="journal article" date="2024" name="Nat. Commun.">
        <title>Phylogenomics reveals the evolutionary origins of lichenization in chlorophyte algae.</title>
        <authorList>
            <person name="Puginier C."/>
            <person name="Libourel C."/>
            <person name="Otte J."/>
            <person name="Skaloud P."/>
            <person name="Haon M."/>
            <person name="Grisel S."/>
            <person name="Petersen M."/>
            <person name="Berrin J.G."/>
            <person name="Delaux P.M."/>
            <person name="Dal Grande F."/>
            <person name="Keller J."/>
        </authorList>
    </citation>
    <scope>NUCLEOTIDE SEQUENCE [LARGE SCALE GENOMIC DNA]</scope>
    <source>
        <strain evidence="3 4">SAG 2043</strain>
    </source>
</reference>
<keyword evidence="2" id="KW-0732">Signal</keyword>
<dbReference type="Gene3D" id="3.20.80.10">
    <property type="entry name" value="Regulatory factor, effector binding domain"/>
    <property type="match status" value="1"/>
</dbReference>
<comment type="caution">
    <text evidence="3">The sequence shown here is derived from an EMBL/GenBank/DDBJ whole genome shotgun (WGS) entry which is preliminary data.</text>
</comment>
<dbReference type="Proteomes" id="UP001489004">
    <property type="component" value="Unassembled WGS sequence"/>
</dbReference>
<feature type="signal peptide" evidence="2">
    <location>
        <begin position="1"/>
        <end position="18"/>
    </location>
</feature>
<gene>
    <name evidence="3" type="ORF">WJX72_001947</name>
</gene>
<accession>A0AAW1PNJ3</accession>
<dbReference type="Pfam" id="PF04832">
    <property type="entry name" value="SOUL"/>
    <property type="match status" value="1"/>
</dbReference>
<dbReference type="InterPro" id="IPR011256">
    <property type="entry name" value="Reg_factor_effector_dom_sf"/>
</dbReference>
<dbReference type="FunFam" id="3.20.80.10:FF:000002">
    <property type="entry name" value="Heme-binding protein 2"/>
    <property type="match status" value="1"/>
</dbReference>
<organism evidence="3 4">
    <name type="scientific">[Myrmecia] bisecta</name>
    <dbReference type="NCBI Taxonomy" id="41462"/>
    <lineage>
        <taxon>Eukaryota</taxon>
        <taxon>Viridiplantae</taxon>
        <taxon>Chlorophyta</taxon>
        <taxon>core chlorophytes</taxon>
        <taxon>Trebouxiophyceae</taxon>
        <taxon>Trebouxiales</taxon>
        <taxon>Trebouxiaceae</taxon>
        <taxon>Myrmecia</taxon>
    </lineage>
</organism>
<protein>
    <recommendedName>
        <fullName evidence="5">Heme-binding protein 2</fullName>
    </recommendedName>
</protein>
<evidence type="ECO:0000313" key="3">
    <source>
        <dbReference type="EMBL" id="KAK9811330.1"/>
    </source>
</evidence>
<keyword evidence="4" id="KW-1185">Reference proteome</keyword>
<name>A0AAW1PNJ3_9CHLO</name>
<sequence>MRVYVVLLLLALVANGQAHLLDRLTARLFNVGDDQPWFCHDADCPSFQVDKRVGDYYEIRSYPETKWAGIIEAGSKFELAISKGFASLYRYFDGANDQSKKMPMTEPVLSRIKPVNGFRTSETNYTISFYLLDEFQKQDPPKPTNNAIKVFTLPASKIYMTAFGGFATEGAILKTAAGLLEHLKKDKLPVQEDYFYFASYDPPTRIKERHNEVWFLSKAPGS</sequence>
<evidence type="ECO:0000256" key="1">
    <source>
        <dbReference type="ARBA" id="ARBA00009817"/>
    </source>
</evidence>
<dbReference type="EMBL" id="JALJOR010000009">
    <property type="protein sequence ID" value="KAK9811330.1"/>
    <property type="molecule type" value="Genomic_DNA"/>
</dbReference>
<evidence type="ECO:0000313" key="4">
    <source>
        <dbReference type="Proteomes" id="UP001489004"/>
    </source>
</evidence>
<proteinExistence type="inferred from homology"/>